<accession>A0A1B2IZX6</accession>
<feature type="binding site" evidence="10">
    <location>
        <position position="76"/>
    </location>
    <ligand>
        <name>Na(+)</name>
        <dbReference type="ChEBI" id="CHEBI:29101"/>
        <note>structural</note>
    </ligand>
</feature>
<dbReference type="AlphaFoldDB" id="A0A1B2IZX6"/>
<dbReference type="GO" id="GO:0005886">
    <property type="term" value="C:plasma membrane"/>
    <property type="evidence" value="ECO:0007669"/>
    <property type="project" value="UniProtKB-SubCell"/>
</dbReference>
<evidence type="ECO:0000256" key="2">
    <source>
        <dbReference type="ARBA" id="ARBA00022475"/>
    </source>
</evidence>
<dbReference type="InterPro" id="IPR003691">
    <property type="entry name" value="FluC"/>
</dbReference>
<feature type="transmembrane region" description="Helical" evidence="10">
    <location>
        <begin position="6"/>
        <end position="23"/>
    </location>
</feature>
<comment type="activity regulation">
    <text evidence="10">Na(+) is not transported, but it plays an essential structural role and its presence is essential for fluoride channel function.</text>
</comment>
<feature type="transmembrane region" description="Helical" evidence="10">
    <location>
        <begin position="64"/>
        <end position="89"/>
    </location>
</feature>
<feature type="transmembrane region" description="Helical" evidence="10">
    <location>
        <begin position="35"/>
        <end position="58"/>
    </location>
</feature>
<evidence type="ECO:0000256" key="9">
    <source>
        <dbReference type="ARBA" id="ARBA00049940"/>
    </source>
</evidence>
<sequence length="118" mass="12348">MTLLTIVEIGLAGAVGALLRFTCTRIGNTVFHRVSLPIATLFINLLGAFCLGMLTASLPTTSTLWMVGSGLLGGFTTFSTFTNEIAVLLHDQPRIAGVYLVLAAVLGVAVAYCGFLVV</sequence>
<keyword evidence="4 10" id="KW-1133">Transmembrane helix</keyword>
<evidence type="ECO:0000256" key="1">
    <source>
        <dbReference type="ARBA" id="ARBA00004651"/>
    </source>
</evidence>
<proteinExistence type="inferred from homology"/>
<evidence type="ECO:0000256" key="5">
    <source>
        <dbReference type="ARBA" id="ARBA00023136"/>
    </source>
</evidence>
<comment type="subcellular location">
    <subcellularLocation>
        <location evidence="1 10">Cell membrane</location>
        <topology evidence="1 10">Multi-pass membrane protein</topology>
    </subcellularLocation>
</comment>
<gene>
    <name evidence="10" type="primary">fluC</name>
    <name evidence="10" type="synonym">crcB</name>
    <name evidence="11" type="ORF">AYR63_10650</name>
</gene>
<keyword evidence="10" id="KW-0915">Sodium</keyword>
<keyword evidence="10" id="KW-0406">Ion transport</keyword>
<evidence type="ECO:0000256" key="4">
    <source>
        <dbReference type="ARBA" id="ARBA00022989"/>
    </source>
</evidence>
<dbReference type="OrthoDB" id="9815830at2"/>
<keyword evidence="12" id="KW-1185">Reference proteome</keyword>
<keyword evidence="10" id="KW-0813">Transport</keyword>
<dbReference type="EMBL" id="CP014924">
    <property type="protein sequence ID" value="ANZ67559.1"/>
    <property type="molecule type" value="Genomic_DNA"/>
</dbReference>
<evidence type="ECO:0000256" key="7">
    <source>
        <dbReference type="ARBA" id="ARBA00035120"/>
    </source>
</evidence>
<evidence type="ECO:0000313" key="12">
    <source>
        <dbReference type="Proteomes" id="UP000093267"/>
    </source>
</evidence>
<dbReference type="PANTHER" id="PTHR28259">
    <property type="entry name" value="FLUORIDE EXPORT PROTEIN 1-RELATED"/>
    <property type="match status" value="1"/>
</dbReference>
<evidence type="ECO:0000256" key="6">
    <source>
        <dbReference type="ARBA" id="ARBA00023303"/>
    </source>
</evidence>
<dbReference type="STRING" id="240427.AYR62_03625"/>
<dbReference type="Proteomes" id="UP000093267">
    <property type="component" value="Chromosome"/>
</dbReference>
<evidence type="ECO:0000256" key="8">
    <source>
        <dbReference type="ARBA" id="ARBA00035585"/>
    </source>
</evidence>
<dbReference type="KEGG" id="lpd:AYR62_03625"/>
<organism evidence="11 12">
    <name type="scientific">Secundilactobacillus paracollinoides</name>
    <dbReference type="NCBI Taxonomy" id="240427"/>
    <lineage>
        <taxon>Bacteria</taxon>
        <taxon>Bacillati</taxon>
        <taxon>Bacillota</taxon>
        <taxon>Bacilli</taxon>
        <taxon>Lactobacillales</taxon>
        <taxon>Lactobacillaceae</taxon>
        <taxon>Secundilactobacillus</taxon>
    </lineage>
</organism>
<keyword evidence="3 10" id="KW-0812">Transmembrane</keyword>
<feature type="transmembrane region" description="Helical" evidence="10">
    <location>
        <begin position="96"/>
        <end position="117"/>
    </location>
</feature>
<evidence type="ECO:0000256" key="3">
    <source>
        <dbReference type="ARBA" id="ARBA00022692"/>
    </source>
</evidence>
<name>A0A1B2IZX6_9LACO</name>
<dbReference type="Pfam" id="PF02537">
    <property type="entry name" value="CRCB"/>
    <property type="match status" value="1"/>
</dbReference>
<feature type="binding site" evidence="10">
    <location>
        <position position="73"/>
    </location>
    <ligand>
        <name>Na(+)</name>
        <dbReference type="ChEBI" id="CHEBI:29101"/>
        <note>structural</note>
    </ligand>
</feature>
<protein>
    <recommendedName>
        <fullName evidence="10">Fluoride-specific ion channel FluC</fullName>
    </recommendedName>
</protein>
<keyword evidence="5 10" id="KW-0472">Membrane</keyword>
<dbReference type="GO" id="GO:0140114">
    <property type="term" value="P:cellular detoxification of fluoride"/>
    <property type="evidence" value="ECO:0007669"/>
    <property type="project" value="UniProtKB-UniRule"/>
</dbReference>
<comment type="function">
    <text evidence="9 10">Fluoride-specific ion channel. Important for reducing fluoride concentration in the cell, thus reducing its toxicity.</text>
</comment>
<dbReference type="GO" id="GO:0062054">
    <property type="term" value="F:fluoride channel activity"/>
    <property type="evidence" value="ECO:0007669"/>
    <property type="project" value="UniProtKB-UniRule"/>
</dbReference>
<dbReference type="RefSeq" id="WP_054711580.1">
    <property type="nucleotide sequence ID" value="NZ_CP014912.1"/>
</dbReference>
<dbReference type="GO" id="GO:0046872">
    <property type="term" value="F:metal ion binding"/>
    <property type="evidence" value="ECO:0007669"/>
    <property type="project" value="UniProtKB-KW"/>
</dbReference>
<keyword evidence="2 10" id="KW-1003">Cell membrane</keyword>
<comment type="catalytic activity">
    <reaction evidence="8">
        <text>fluoride(in) = fluoride(out)</text>
        <dbReference type="Rhea" id="RHEA:76159"/>
        <dbReference type="ChEBI" id="CHEBI:17051"/>
    </reaction>
    <physiologicalReaction direction="left-to-right" evidence="8">
        <dbReference type="Rhea" id="RHEA:76160"/>
    </physiologicalReaction>
</comment>
<comment type="similarity">
    <text evidence="7 10">Belongs to the fluoride channel Fluc/FEX (TC 1.A.43) family.</text>
</comment>
<evidence type="ECO:0000256" key="10">
    <source>
        <dbReference type="HAMAP-Rule" id="MF_00454"/>
    </source>
</evidence>
<keyword evidence="6 10" id="KW-0407">Ion channel</keyword>
<dbReference type="PANTHER" id="PTHR28259:SF1">
    <property type="entry name" value="FLUORIDE EXPORT PROTEIN 1-RELATED"/>
    <property type="match status" value="1"/>
</dbReference>
<reference evidence="11 12" key="1">
    <citation type="submission" date="2016-03" db="EMBL/GenBank/DDBJ databases">
        <title>Pediococcus and Lactobacillus from brewery environment - whole genome sequencing and assembly.</title>
        <authorList>
            <person name="Behr J."/>
            <person name="Geissler A.J."/>
            <person name="Vogel R.F."/>
        </authorList>
    </citation>
    <scope>NUCLEOTIDE SEQUENCE [LARGE SCALE GENOMIC DNA]</scope>
    <source>
        <strain evidence="11 12">TMW 1.1995</strain>
    </source>
</reference>
<dbReference type="HAMAP" id="MF_00454">
    <property type="entry name" value="FluC"/>
    <property type="match status" value="1"/>
</dbReference>
<evidence type="ECO:0000313" key="11">
    <source>
        <dbReference type="EMBL" id="ANZ67559.1"/>
    </source>
</evidence>
<keyword evidence="10" id="KW-0479">Metal-binding</keyword>